<dbReference type="PROSITE" id="PS51186">
    <property type="entry name" value="GNAT"/>
    <property type="match status" value="1"/>
</dbReference>
<feature type="domain" description="N-acetyltransferase" evidence="6">
    <location>
        <begin position="161"/>
        <end position="325"/>
    </location>
</feature>
<dbReference type="GO" id="GO:0019290">
    <property type="term" value="P:siderophore biosynthetic process"/>
    <property type="evidence" value="ECO:0007669"/>
    <property type="project" value="InterPro"/>
</dbReference>
<dbReference type="GO" id="GO:0016410">
    <property type="term" value="F:N-acyltransferase activity"/>
    <property type="evidence" value="ECO:0007669"/>
    <property type="project" value="TreeGrafter"/>
</dbReference>
<comment type="subcellular location">
    <subcellularLocation>
        <location evidence="1">Cytoplasm</location>
    </subcellularLocation>
</comment>
<dbReference type="InterPro" id="IPR016181">
    <property type="entry name" value="Acyl_CoA_acyltransferase"/>
</dbReference>
<dbReference type="SUPFAM" id="SSF55729">
    <property type="entry name" value="Acyl-CoA N-acyltransferases (Nat)"/>
    <property type="match status" value="1"/>
</dbReference>
<evidence type="ECO:0000256" key="2">
    <source>
        <dbReference type="ARBA" id="ARBA00004924"/>
    </source>
</evidence>
<dbReference type="PANTHER" id="PTHR31438">
    <property type="entry name" value="LYSINE N-ACYLTRANSFERASE C17G9.06C-RELATED"/>
    <property type="match status" value="1"/>
</dbReference>
<comment type="pathway">
    <text evidence="2">Siderophore biosynthesis.</text>
</comment>
<evidence type="ECO:0000256" key="3">
    <source>
        <dbReference type="ARBA" id="ARBA00022490"/>
    </source>
</evidence>
<dbReference type="PANTHER" id="PTHR31438:SF1">
    <property type="entry name" value="LYSINE N-ACYLTRANSFERASE C17G9.06C-RELATED"/>
    <property type="match status" value="1"/>
</dbReference>
<dbReference type="Gene3D" id="3.40.630.30">
    <property type="match status" value="1"/>
</dbReference>
<dbReference type="Pfam" id="PF13523">
    <property type="entry name" value="Acetyltransf_8"/>
    <property type="match status" value="1"/>
</dbReference>
<keyword evidence="3" id="KW-0963">Cytoplasm</keyword>
<dbReference type="EMBL" id="AP022642">
    <property type="protein sequence ID" value="BCA28624.1"/>
    <property type="molecule type" value="Genomic_DNA"/>
</dbReference>
<dbReference type="AlphaFoldDB" id="A0A679GRD5"/>
<evidence type="ECO:0000256" key="4">
    <source>
        <dbReference type="ARBA" id="ARBA00022679"/>
    </source>
</evidence>
<keyword evidence="4" id="KW-0808">Transferase</keyword>
<dbReference type="GO" id="GO:0046677">
    <property type="term" value="P:response to antibiotic"/>
    <property type="evidence" value="ECO:0007669"/>
    <property type="project" value="UniProtKB-KW"/>
</dbReference>
<dbReference type="Proteomes" id="UP000501237">
    <property type="component" value="Chromosome"/>
</dbReference>
<evidence type="ECO:0000259" key="6">
    <source>
        <dbReference type="PROSITE" id="PS51186"/>
    </source>
</evidence>
<dbReference type="InterPro" id="IPR000182">
    <property type="entry name" value="GNAT_dom"/>
</dbReference>
<sequence>MSRQHPLSSLPLPGGRRLDVDESQDRLHLLLDGQPLLELAAQPGEQPLLKPLQPALPDADALGWASYLWFAREPGCQALRWQLSIAPAEALAEGWLVPAQEPGVFVCERGVFWQRPAPWVQAQPVYPERLVMSEGRRHPRRPPKPSGEVYRRFDARLGAWFSLRTLDIEADLERFNRWQNSPRVLAFWQEGGSLDHHRAYLQRLADDPHTLTLVGCFDDEPFAYFEAYWAKEDRIAPFYAVDDYDRGIHMLVGEEHHRGPHKVAAWLAGLTHYLFLDDLRTRRVVAEPRADNARMIGHMQGLGFYREKEFDFPHKRAALMAISRERFFDRCTLA</sequence>
<evidence type="ECO:0000313" key="8">
    <source>
        <dbReference type="Proteomes" id="UP000501237"/>
    </source>
</evidence>
<dbReference type="KEGG" id="poj:PtoMrB4_26010"/>
<dbReference type="RefSeq" id="WP_172433519.1">
    <property type="nucleotide sequence ID" value="NZ_AP022642.1"/>
</dbReference>
<accession>A0A679GRD5</accession>
<protein>
    <recommendedName>
        <fullName evidence="6">N-acetyltransferase domain-containing protein</fullName>
    </recommendedName>
</protein>
<evidence type="ECO:0000256" key="1">
    <source>
        <dbReference type="ARBA" id="ARBA00004496"/>
    </source>
</evidence>
<evidence type="ECO:0000313" key="7">
    <source>
        <dbReference type="EMBL" id="BCA28624.1"/>
    </source>
</evidence>
<proteinExistence type="predicted"/>
<dbReference type="SMART" id="SM01006">
    <property type="entry name" value="AlcB"/>
    <property type="match status" value="1"/>
</dbReference>
<dbReference type="InterPro" id="IPR019432">
    <property type="entry name" value="Acyltransferase_MbtK/IucB-like"/>
</dbReference>
<keyword evidence="5" id="KW-0046">Antibiotic resistance</keyword>
<organism evidence="7 8">
    <name type="scientific">Metapseudomonas otitidis</name>
    <dbReference type="NCBI Taxonomy" id="319939"/>
    <lineage>
        <taxon>Bacteria</taxon>
        <taxon>Pseudomonadati</taxon>
        <taxon>Pseudomonadota</taxon>
        <taxon>Gammaproteobacteria</taxon>
        <taxon>Pseudomonadales</taxon>
        <taxon>Pseudomonadaceae</taxon>
        <taxon>Metapseudomonas</taxon>
    </lineage>
</organism>
<dbReference type="FunFam" id="3.40.630.30:FF:000256">
    <property type="entry name" value="Putative lysine N-acyltransferase C17G9.06c"/>
    <property type="match status" value="1"/>
</dbReference>
<gene>
    <name evidence="7" type="ORF">PtoMrB4_26010</name>
</gene>
<evidence type="ECO:0000256" key="5">
    <source>
        <dbReference type="ARBA" id="ARBA00023251"/>
    </source>
</evidence>
<dbReference type="GeneID" id="57397825"/>
<reference evidence="7 8" key="1">
    <citation type="journal article" date="2020" name="Microbiol. Resour. Announc.">
        <title>Complete genome sequence of Pseudomonas otitidis strain MrB4, isolated from Lake Biwa in Japan.</title>
        <authorList>
            <person name="Miyazaki K."/>
            <person name="Hase E."/>
            <person name="Maruya T."/>
        </authorList>
    </citation>
    <scope>NUCLEOTIDE SEQUENCE [LARGE SCALE GENOMIC DNA]</scope>
    <source>
        <strain evidence="7 8">MrB4</strain>
    </source>
</reference>
<dbReference type="GO" id="GO:0005737">
    <property type="term" value="C:cytoplasm"/>
    <property type="evidence" value="ECO:0007669"/>
    <property type="project" value="UniProtKB-SubCell"/>
</dbReference>
<name>A0A679GRD5_9GAMM</name>